<evidence type="ECO:0000313" key="2">
    <source>
        <dbReference type="Proteomes" id="UP000214646"/>
    </source>
</evidence>
<comment type="caution">
    <text evidence="1">The sequence shown here is derived from an EMBL/GenBank/DDBJ whole genome shotgun (WGS) entry which is preliminary data.</text>
</comment>
<dbReference type="EMBL" id="NIDE01000020">
    <property type="protein sequence ID" value="OWK34501.1"/>
    <property type="molecule type" value="Genomic_DNA"/>
</dbReference>
<reference evidence="2" key="1">
    <citation type="submission" date="2017-06" db="EMBL/GenBank/DDBJ databases">
        <title>Genome analysis of Fimbriiglobus ruber SP5, the first member of the order Planctomycetales with confirmed chitinolytic capability.</title>
        <authorList>
            <person name="Ravin N.V."/>
            <person name="Rakitin A.L."/>
            <person name="Ivanova A.A."/>
            <person name="Beletsky A.V."/>
            <person name="Kulichevskaya I.S."/>
            <person name="Mardanov A.V."/>
            <person name="Dedysh S.N."/>
        </authorList>
    </citation>
    <scope>NUCLEOTIDE SEQUENCE [LARGE SCALE GENOMIC DNA]</scope>
    <source>
        <strain evidence="2">SP5</strain>
    </source>
</reference>
<accession>A0A225CYS7</accession>
<dbReference type="Proteomes" id="UP000214646">
    <property type="component" value="Unassembled WGS sequence"/>
</dbReference>
<name>A0A225CYS7_9BACT</name>
<evidence type="ECO:0000313" key="1">
    <source>
        <dbReference type="EMBL" id="OWK34501.1"/>
    </source>
</evidence>
<protein>
    <submittedName>
        <fullName evidence="1">Uncharacterized protein</fullName>
    </submittedName>
</protein>
<gene>
    <name evidence="1" type="ORF">FRUB_10472</name>
</gene>
<organism evidence="1 2">
    <name type="scientific">Fimbriiglobus ruber</name>
    <dbReference type="NCBI Taxonomy" id="1908690"/>
    <lineage>
        <taxon>Bacteria</taxon>
        <taxon>Pseudomonadati</taxon>
        <taxon>Planctomycetota</taxon>
        <taxon>Planctomycetia</taxon>
        <taxon>Gemmatales</taxon>
        <taxon>Gemmataceae</taxon>
        <taxon>Fimbriiglobus</taxon>
    </lineage>
</organism>
<dbReference type="AlphaFoldDB" id="A0A225CYS7"/>
<keyword evidence="2" id="KW-1185">Reference proteome</keyword>
<proteinExistence type="predicted"/>
<sequence>MHSLGSDPSSSSDVEDILVAARNQVDDLTDLATFLSGDKAAKYSQRNRTFYDGFKNKRPAPKKSDDDF</sequence>